<protein>
    <submittedName>
        <fullName evidence="1">Uncharacterized protein</fullName>
    </submittedName>
</protein>
<gene>
    <name evidence="1" type="ORF">Ctob_008530</name>
</gene>
<accession>A0A0M0LSD3</accession>
<dbReference type="AlphaFoldDB" id="A0A0M0LSD3"/>
<organism evidence="1 2">
    <name type="scientific">Chrysochromulina tobinii</name>
    <dbReference type="NCBI Taxonomy" id="1460289"/>
    <lineage>
        <taxon>Eukaryota</taxon>
        <taxon>Haptista</taxon>
        <taxon>Haptophyta</taxon>
        <taxon>Prymnesiophyceae</taxon>
        <taxon>Prymnesiales</taxon>
        <taxon>Chrysochromulinaceae</taxon>
        <taxon>Chrysochromulina</taxon>
    </lineage>
</organism>
<comment type="caution">
    <text evidence="1">The sequence shown here is derived from an EMBL/GenBank/DDBJ whole genome shotgun (WGS) entry which is preliminary data.</text>
</comment>
<reference evidence="2" key="1">
    <citation type="journal article" date="2015" name="PLoS Genet.">
        <title>Genome Sequence and Transcriptome Analyses of Chrysochromulina tobin: Metabolic Tools for Enhanced Algal Fitness in the Prominent Order Prymnesiales (Haptophyceae).</title>
        <authorList>
            <person name="Hovde B.T."/>
            <person name="Deodato C.R."/>
            <person name="Hunsperger H.M."/>
            <person name="Ryken S.A."/>
            <person name="Yost W."/>
            <person name="Jha R.K."/>
            <person name="Patterson J."/>
            <person name="Monnat R.J. Jr."/>
            <person name="Barlow S.B."/>
            <person name="Starkenburg S.R."/>
            <person name="Cattolico R.A."/>
        </authorList>
    </citation>
    <scope>NUCLEOTIDE SEQUENCE</scope>
    <source>
        <strain evidence="2">CCMP291</strain>
    </source>
</reference>
<dbReference type="Proteomes" id="UP000037460">
    <property type="component" value="Unassembled WGS sequence"/>
</dbReference>
<proteinExistence type="predicted"/>
<dbReference type="OrthoDB" id="428805at2759"/>
<sequence length="169" mass="17673">MDATSRERVSIVERAGIILAGLSIDMAINYPMWISAKRVSAGLTMPRLGEVYKGSGSLMFAMGPMIVVQDATTAVVLRSLDGKLDPTAAQAASACVAGAVGALTVGAQIEAVITRSHAIQQTITQTTWTTFRTSGIVALVAPYGAMMIAAREVPYAGCLFFLSGCIDPM</sequence>
<dbReference type="EMBL" id="JWZX01000127">
    <property type="protein sequence ID" value="KOO53658.1"/>
    <property type="molecule type" value="Genomic_DNA"/>
</dbReference>
<evidence type="ECO:0000313" key="1">
    <source>
        <dbReference type="EMBL" id="KOO53658.1"/>
    </source>
</evidence>
<name>A0A0M0LSD3_9EUKA</name>
<keyword evidence="2" id="KW-1185">Reference proteome</keyword>
<evidence type="ECO:0000313" key="2">
    <source>
        <dbReference type="Proteomes" id="UP000037460"/>
    </source>
</evidence>